<proteinExistence type="predicted"/>
<organism evidence="3 4">
    <name type="scientific">Brassica oleracea var. oleracea</name>
    <dbReference type="NCBI Taxonomy" id="109376"/>
    <lineage>
        <taxon>Eukaryota</taxon>
        <taxon>Viridiplantae</taxon>
        <taxon>Streptophyta</taxon>
        <taxon>Embryophyta</taxon>
        <taxon>Tracheophyta</taxon>
        <taxon>Spermatophyta</taxon>
        <taxon>Magnoliopsida</taxon>
        <taxon>eudicotyledons</taxon>
        <taxon>Gunneridae</taxon>
        <taxon>Pentapetalae</taxon>
        <taxon>rosids</taxon>
        <taxon>malvids</taxon>
        <taxon>Brassicales</taxon>
        <taxon>Brassicaceae</taxon>
        <taxon>Brassiceae</taxon>
        <taxon>Brassica</taxon>
    </lineage>
</organism>
<keyword evidence="4" id="KW-1185">Reference proteome</keyword>
<dbReference type="Proteomes" id="UP000032141">
    <property type="component" value="Chromosome C3"/>
</dbReference>
<reference evidence="3" key="2">
    <citation type="submission" date="2015-03" db="UniProtKB">
        <authorList>
            <consortium name="EnsemblPlants"/>
        </authorList>
    </citation>
    <scope>IDENTIFICATION</scope>
</reference>
<dbReference type="EnsemblPlants" id="Bo3g015720.1">
    <property type="protein sequence ID" value="Bo3g015720.1"/>
    <property type="gene ID" value="Bo3g015720"/>
</dbReference>
<evidence type="ECO:0000256" key="2">
    <source>
        <dbReference type="SAM" id="MobiDB-lite"/>
    </source>
</evidence>
<dbReference type="STRING" id="109376.A0A0D3B291"/>
<dbReference type="AlphaFoldDB" id="A0A0D3B291"/>
<keyword evidence="1" id="KW-0175">Coiled coil</keyword>
<dbReference type="OMA" id="SYRLTWI"/>
<feature type="coiled-coil region" evidence="1">
    <location>
        <begin position="225"/>
        <end position="253"/>
    </location>
</feature>
<feature type="region of interest" description="Disordered" evidence="2">
    <location>
        <begin position="1"/>
        <end position="23"/>
    </location>
</feature>
<dbReference type="PANTHER" id="PTHR46620:SF1">
    <property type="entry name" value="J DOMAIN-CONTAINING PROTEIN SPF31"/>
    <property type="match status" value="1"/>
</dbReference>
<sequence length="336" mass="39484">MVQGSYSDVVERGKDHKERGGVMGDVNVDDNDAILKSFLAEVGEVERDNEVVSYAHSFNVVYRLLILTVEMVYPYDSLMLQAKPTPLSISTYLSILPPMMLKDSTESLFQPGTLLPYPLNGLIQLPKLPKSLLLSYRLTWIGLFQPGTLLPYPLNGLIQLPKLPKSLLLSYRLTWIGYGKFWLRFGWYGLYGLGKDEQIYEQSEEFQKELKLKVREILTDQEWRRRKMAMRISEEERRLKKDEEEQKEIWKKKREHEAQWEGTREKRVSSWRDFMKAGKKAKKGETRPPKLKTDDPNKGRSRKADLFDSFFADLFFIRNMEELYKFISVLKRLFTF</sequence>
<name>A0A0D3B291_BRAOL</name>
<evidence type="ECO:0000313" key="3">
    <source>
        <dbReference type="EnsemblPlants" id="Bo3g015720.1"/>
    </source>
</evidence>
<feature type="compositionally biased region" description="Basic and acidic residues" evidence="2">
    <location>
        <begin position="283"/>
        <end position="301"/>
    </location>
</feature>
<reference evidence="3 4" key="1">
    <citation type="journal article" date="2014" name="Genome Biol.">
        <title>Transcriptome and methylome profiling reveals relics of genome dominance in the mesopolyploid Brassica oleracea.</title>
        <authorList>
            <person name="Parkin I.A."/>
            <person name="Koh C."/>
            <person name="Tang H."/>
            <person name="Robinson S.J."/>
            <person name="Kagale S."/>
            <person name="Clarke W.E."/>
            <person name="Town C.D."/>
            <person name="Nixon J."/>
            <person name="Krishnakumar V."/>
            <person name="Bidwell S.L."/>
            <person name="Denoeud F."/>
            <person name="Belcram H."/>
            <person name="Links M.G."/>
            <person name="Just J."/>
            <person name="Clarke C."/>
            <person name="Bender T."/>
            <person name="Huebert T."/>
            <person name="Mason A.S."/>
            <person name="Pires J.C."/>
            <person name="Barker G."/>
            <person name="Moore J."/>
            <person name="Walley P.G."/>
            <person name="Manoli S."/>
            <person name="Batley J."/>
            <person name="Edwards D."/>
            <person name="Nelson M.N."/>
            <person name="Wang X."/>
            <person name="Paterson A.H."/>
            <person name="King G."/>
            <person name="Bancroft I."/>
            <person name="Chalhoub B."/>
            <person name="Sharpe A.G."/>
        </authorList>
    </citation>
    <scope>NUCLEOTIDE SEQUENCE</scope>
    <source>
        <strain evidence="3 4">cv. TO1000</strain>
    </source>
</reference>
<dbReference type="PANTHER" id="PTHR46620">
    <property type="entry name" value="J DOMAIN-CONTAINING PROTEIN SPF31"/>
    <property type="match status" value="1"/>
</dbReference>
<evidence type="ECO:0000313" key="4">
    <source>
        <dbReference type="Proteomes" id="UP000032141"/>
    </source>
</evidence>
<evidence type="ECO:0000256" key="1">
    <source>
        <dbReference type="SAM" id="Coils"/>
    </source>
</evidence>
<accession>A0A0D3B291</accession>
<dbReference type="HOGENOM" id="CLU_827285_0_0_1"/>
<dbReference type="Gramene" id="Bo3g015720.1">
    <property type="protein sequence ID" value="Bo3g015720.1"/>
    <property type="gene ID" value="Bo3g015720"/>
</dbReference>
<feature type="compositionally biased region" description="Basic and acidic residues" evidence="2">
    <location>
        <begin position="9"/>
        <end position="20"/>
    </location>
</feature>
<feature type="region of interest" description="Disordered" evidence="2">
    <location>
        <begin position="277"/>
        <end position="301"/>
    </location>
</feature>
<protein>
    <submittedName>
        <fullName evidence="3">Uncharacterized protein</fullName>
    </submittedName>
</protein>
<dbReference type="eggNOG" id="KOG1150">
    <property type="taxonomic scope" value="Eukaryota"/>
</dbReference>